<keyword evidence="1" id="KW-1133">Transmembrane helix</keyword>
<evidence type="ECO:0000256" key="1">
    <source>
        <dbReference type="SAM" id="Phobius"/>
    </source>
</evidence>
<keyword evidence="1" id="KW-0812">Transmembrane</keyword>
<gene>
    <name evidence="2" type="ORF">BN9_041890</name>
</gene>
<dbReference type="AlphaFoldDB" id="A0A024GA73"/>
<evidence type="ECO:0000313" key="2">
    <source>
        <dbReference type="EMBL" id="CCI43405.1"/>
    </source>
</evidence>
<feature type="transmembrane region" description="Helical" evidence="1">
    <location>
        <begin position="204"/>
        <end position="226"/>
    </location>
</feature>
<dbReference type="Proteomes" id="UP000053237">
    <property type="component" value="Unassembled WGS sequence"/>
</dbReference>
<feature type="transmembrane region" description="Helical" evidence="1">
    <location>
        <begin position="130"/>
        <end position="150"/>
    </location>
</feature>
<organism evidence="2 3">
    <name type="scientific">Albugo candida</name>
    <dbReference type="NCBI Taxonomy" id="65357"/>
    <lineage>
        <taxon>Eukaryota</taxon>
        <taxon>Sar</taxon>
        <taxon>Stramenopiles</taxon>
        <taxon>Oomycota</taxon>
        <taxon>Peronosporomycetes</taxon>
        <taxon>Albuginales</taxon>
        <taxon>Albuginaceae</taxon>
        <taxon>Albugo</taxon>
    </lineage>
</organism>
<reference evidence="2 3" key="1">
    <citation type="submission" date="2012-05" db="EMBL/GenBank/DDBJ databases">
        <title>Recombination and specialization in a pathogen metapopulation.</title>
        <authorList>
            <person name="Gardiner A."/>
            <person name="Kemen E."/>
            <person name="Schultz-Larsen T."/>
            <person name="MacLean D."/>
            <person name="Van Oosterhout C."/>
            <person name="Jones J.D.G."/>
        </authorList>
    </citation>
    <scope>NUCLEOTIDE SEQUENCE [LARGE SCALE GENOMIC DNA]</scope>
    <source>
        <strain evidence="2 3">Ac Nc2</strain>
    </source>
</reference>
<sequence>MEHHKGYFVYQYESKKNRDGATEALSSKSIGTTCARSLKLQIFCRTHQNLTDVIEHLPSAGRDHNFDHYPFCFVEDHQMGEISYQLAKSVPLWEGASLTFSISLFIYMLAHNSITSCAFDRDESVSRVSYYYSLVIFAVVSISSIIRLYIFDENRLNLSLTGFFMLSILQLILMISIFVIQSLLQAASFSNTCLEDQSAVLDTMIWIIHFLNVVLLASLLATAAIFHRVMDGIQKSDLKIDGFPPAQKSHARNFTTLC</sequence>
<keyword evidence="1" id="KW-0472">Membrane</keyword>
<feature type="transmembrane region" description="Helical" evidence="1">
    <location>
        <begin position="92"/>
        <end position="110"/>
    </location>
</feature>
<evidence type="ECO:0000313" key="3">
    <source>
        <dbReference type="Proteomes" id="UP000053237"/>
    </source>
</evidence>
<dbReference type="InParanoid" id="A0A024GA73"/>
<feature type="transmembrane region" description="Helical" evidence="1">
    <location>
        <begin position="162"/>
        <end position="184"/>
    </location>
</feature>
<protein>
    <submittedName>
        <fullName evidence="2">Uncharacterized protein</fullName>
    </submittedName>
</protein>
<name>A0A024GA73_9STRA</name>
<proteinExistence type="predicted"/>
<keyword evidence="3" id="KW-1185">Reference proteome</keyword>
<comment type="caution">
    <text evidence="2">The sequence shown here is derived from an EMBL/GenBank/DDBJ whole genome shotgun (WGS) entry which is preliminary data.</text>
</comment>
<accession>A0A024GA73</accession>
<dbReference type="EMBL" id="CAIX01000048">
    <property type="protein sequence ID" value="CCI43405.1"/>
    <property type="molecule type" value="Genomic_DNA"/>
</dbReference>